<feature type="transmembrane region" description="Helical" evidence="1">
    <location>
        <begin position="12"/>
        <end position="33"/>
    </location>
</feature>
<gene>
    <name evidence="3" type="ORF">GBAR_LOCUS4671</name>
</gene>
<name>A0AA35W701_GEOBA</name>
<evidence type="ECO:0000259" key="2">
    <source>
        <dbReference type="Pfam" id="PF07833"/>
    </source>
</evidence>
<dbReference type="InterPro" id="IPR036249">
    <property type="entry name" value="Thioredoxin-like_sf"/>
</dbReference>
<dbReference type="Pfam" id="PF07833">
    <property type="entry name" value="Cu_amine_oxidN1"/>
    <property type="match status" value="1"/>
</dbReference>
<evidence type="ECO:0000256" key="1">
    <source>
        <dbReference type="SAM" id="Phobius"/>
    </source>
</evidence>
<accession>A0AA35W701</accession>
<keyword evidence="1" id="KW-0472">Membrane</keyword>
<feature type="domain" description="Copper amine oxidase-like N-terminal" evidence="2">
    <location>
        <begin position="48"/>
        <end position="94"/>
    </location>
</feature>
<dbReference type="EMBL" id="CASHTH010000683">
    <property type="protein sequence ID" value="CAI8006371.1"/>
    <property type="molecule type" value="Genomic_DNA"/>
</dbReference>
<dbReference type="SUPFAM" id="SSF52833">
    <property type="entry name" value="Thioredoxin-like"/>
    <property type="match status" value="1"/>
</dbReference>
<dbReference type="SUPFAM" id="SSF55383">
    <property type="entry name" value="Copper amine oxidase, domain N"/>
    <property type="match status" value="1"/>
</dbReference>
<comment type="caution">
    <text evidence="3">The sequence shown here is derived from an EMBL/GenBank/DDBJ whole genome shotgun (WGS) entry which is preliminary data.</text>
</comment>
<dbReference type="InterPro" id="IPR012854">
    <property type="entry name" value="Cu_amine_oxidase-like_N"/>
</dbReference>
<organism evidence="3 4">
    <name type="scientific">Geodia barretti</name>
    <name type="common">Barrett's horny sponge</name>
    <dbReference type="NCBI Taxonomy" id="519541"/>
    <lineage>
        <taxon>Eukaryota</taxon>
        <taxon>Metazoa</taxon>
        <taxon>Porifera</taxon>
        <taxon>Demospongiae</taxon>
        <taxon>Heteroscleromorpha</taxon>
        <taxon>Tetractinellida</taxon>
        <taxon>Astrophorina</taxon>
        <taxon>Geodiidae</taxon>
        <taxon>Geodia</taxon>
    </lineage>
</organism>
<evidence type="ECO:0000313" key="4">
    <source>
        <dbReference type="Proteomes" id="UP001174909"/>
    </source>
</evidence>
<dbReference type="Gene3D" id="3.40.30.10">
    <property type="entry name" value="Glutaredoxin"/>
    <property type="match status" value="1"/>
</dbReference>
<dbReference type="AlphaFoldDB" id="A0AA35W701"/>
<dbReference type="Proteomes" id="UP001174909">
    <property type="component" value="Unassembled WGS sequence"/>
</dbReference>
<keyword evidence="4" id="KW-1185">Reference proteome</keyword>
<sequence length="183" mass="20356">MILAISIRRLGVIVGFIMLTVGLFCAVGLRVGLTEEGNMNREDLQITIDAQRVTFAAPPILREGNWFVPLEPFAKQLGLKVEYPEGAKMVVLCGGVTSELCVPLEFQDSAKGVVDVDGVTYVQPARVTEPFGFEIYEVSANQLEVIQPMHLAPEFTLLDLEGTPRRLRDFRGKKTLLYVWGSW</sequence>
<evidence type="ECO:0000313" key="3">
    <source>
        <dbReference type="EMBL" id="CAI8006371.1"/>
    </source>
</evidence>
<proteinExistence type="predicted"/>
<protein>
    <recommendedName>
        <fullName evidence="2">Copper amine oxidase-like N-terminal domain-containing protein</fullName>
    </recommendedName>
</protein>
<keyword evidence="1" id="KW-0812">Transmembrane</keyword>
<reference evidence="3" key="1">
    <citation type="submission" date="2023-03" db="EMBL/GenBank/DDBJ databases">
        <authorList>
            <person name="Steffen K."/>
            <person name="Cardenas P."/>
        </authorList>
    </citation>
    <scope>NUCLEOTIDE SEQUENCE</scope>
</reference>
<dbReference type="InterPro" id="IPR036582">
    <property type="entry name" value="Mao_N_sf"/>
</dbReference>
<keyword evidence="1" id="KW-1133">Transmembrane helix</keyword>